<evidence type="ECO:0000256" key="10">
    <source>
        <dbReference type="SAM" id="MobiDB-lite"/>
    </source>
</evidence>
<dbReference type="PANTHER" id="PTHR17583:SF0">
    <property type="entry name" value="PHOSPHOINOSITIDE 3-KINASE REGULATORY SUBUNIT 4"/>
    <property type="match status" value="1"/>
</dbReference>
<dbReference type="Gene3D" id="1.10.510.10">
    <property type="entry name" value="Transferase(Phosphotransferase) domain 1"/>
    <property type="match status" value="1"/>
</dbReference>
<evidence type="ECO:0000313" key="12">
    <source>
        <dbReference type="EMBL" id="TKA32617.1"/>
    </source>
</evidence>
<evidence type="ECO:0000259" key="11">
    <source>
        <dbReference type="PROSITE" id="PS50011"/>
    </source>
</evidence>
<dbReference type="GO" id="GO:0034272">
    <property type="term" value="C:phosphatidylinositol 3-kinase complex, class III, type II"/>
    <property type="evidence" value="ECO:0007669"/>
    <property type="project" value="TreeGrafter"/>
</dbReference>
<dbReference type="STRING" id="329885.A0A4U0UBS1"/>
<keyword evidence="3 9" id="KW-0853">WD repeat</keyword>
<dbReference type="SMART" id="SM00320">
    <property type="entry name" value="WD40"/>
    <property type="match status" value="4"/>
</dbReference>
<feature type="compositionally biased region" description="Low complexity" evidence="10">
    <location>
        <begin position="943"/>
        <end position="957"/>
    </location>
</feature>
<dbReference type="Gene3D" id="2.130.10.10">
    <property type="entry name" value="YVTN repeat-like/Quinoprotein amine dehydrogenase"/>
    <property type="match status" value="2"/>
</dbReference>
<dbReference type="GO" id="GO:0005770">
    <property type="term" value="C:late endosome"/>
    <property type="evidence" value="ECO:0007669"/>
    <property type="project" value="TreeGrafter"/>
</dbReference>
<keyword evidence="8" id="KW-0067">ATP-binding</keyword>
<evidence type="ECO:0000256" key="4">
    <source>
        <dbReference type="ARBA" id="ARBA00022679"/>
    </source>
</evidence>
<dbReference type="SMART" id="SM00220">
    <property type="entry name" value="S_TKc"/>
    <property type="match status" value="1"/>
</dbReference>
<dbReference type="InterPro" id="IPR015943">
    <property type="entry name" value="WD40/YVTN_repeat-like_dom_sf"/>
</dbReference>
<feature type="compositionally biased region" description="Gly residues" evidence="10">
    <location>
        <begin position="1560"/>
        <end position="1590"/>
    </location>
</feature>
<dbReference type="GO" id="GO:0045324">
    <property type="term" value="P:late endosome to vacuole transport"/>
    <property type="evidence" value="ECO:0007669"/>
    <property type="project" value="InterPro"/>
</dbReference>
<dbReference type="SUPFAM" id="SSF48371">
    <property type="entry name" value="ARM repeat"/>
    <property type="match status" value="1"/>
</dbReference>
<reference evidence="12 13" key="1">
    <citation type="submission" date="2017-03" db="EMBL/GenBank/DDBJ databases">
        <title>Genomes of endolithic fungi from Antarctica.</title>
        <authorList>
            <person name="Coleine C."/>
            <person name="Masonjones S."/>
            <person name="Stajich J.E."/>
        </authorList>
    </citation>
    <scope>NUCLEOTIDE SEQUENCE [LARGE SCALE GENOMIC DNA]</scope>
    <source>
        <strain evidence="12 13">CCFEE 5311</strain>
    </source>
</reference>
<evidence type="ECO:0000256" key="2">
    <source>
        <dbReference type="ARBA" id="ARBA00022527"/>
    </source>
</evidence>
<sequence length="1590" mass="174775">MGQGYSTNLPLGPSAVEVAELSDLTFERPLGGARFLRTVRARHQHGLVVVKVCAKANSSITFKTYGQALRQQRLTLAGIPNVLPYARIRETRTVGLLVRQYVHSSLYDRISIRPFLENIEKKWIAFQLLCALRDCHAREIFHGDIKTENVLVTSWCWVYLVDFAATFKPVYLPEDNPADFSYYYDTSNRRTCYLAPERFLAAGQAPHESHKVQWNMDIFSMGCVLAELFTETPTFTLSQLFRYRRGEYDPTVSLLNKVDDVHMRSLISSMIRLDPGERWHASDYLDEYKSKAFPLYFYQHLHVLMQELTDPTSGRKPTLSAKSNNGLSDDRIDKVYDDFEMLAVSLNYGDVLSPTPQHPVRAARTLFPLQVDLPNNRHAANSMLAATGDNGTFILLNVVTASLRSAGRAYSKIRACELLLAFAERLPDEAKMDRILPYIMPLLDDSESMVLVAALRSLTQLLALVTVVSPVNSFLFTQYIFPRLQAFVKTSGFKNNSIVRETYAACLASLAETASRFLDMMQALRAEGSLPSSDKAEGDGYAAYHDAYDATRLEVLDAFEGQTKVFLTDTDTAVRRAFLTAVPSLCVFFGEVRASDIILSHLNTYLNDPDWLLKCAFFRAIVGVAVYIGGASLEDFILPLMLQALADPQDFVVERALRSLASMAELGLLQRPKTWELIDTIARFQLHPNVWIKEAAAHFVFAATTYLSIADGRTLVTPLIQPYLKVPVSIFSESDLLDALKKAMPRTVLDMAMEWAKRTDRGIFWKTAREGKQLSYRAIAQMPPISSVSEFGTKALGKVPKNDEDEQWLGRLRNAGMRGEDEMKLLAFREYIWRAAQRTKKDSGVGHDLIYEQIIALRKLDINAQTVIFDGGLDTYEQRMRDEGHSERTIAEALEEAAGPTADTTLQKLSLRGITESRAGGNAGALNIPTDPRSLSGLRKQTSGSLSSSPSSGVGLLAKEGDRSARHRGSAGGLLNGSELRIKALPEVATDDTTAAGRLQTPIQGSRRVSPAPVAGQRPRGLERAADHRAIHNYPGNDPTVLKLLDAVYVDTFPAAAAEFGPTVQATKRGPIRSTSAHSQTGPWRPEGQLVGVLSEHAARVTRIVVAPDHMFFLTGSDDGTVKVWDTGRLERNVTHRSRQTYRLAPGVKVTSLCFVDSTHTFVCTGSDGSVHVVKVEVTEQQGSARYAKLRNLREWQIPTDSQSGEHAVWSEHYRGDSTSTLVLATNIGRILAVDLRYMVVEFDLHNLPEHGMPTCFCIGRKRDWLLVGTTHGVLSLWDLRFRLRLRSWTFSSATPITRLQLYPSRKSAKRNRVCVSGGTTGGEVTVWDVEKVICHEVYRPAHAHSKDRLHLRDYELRNLDEERSDGLLSRVAGAVATDANTSELAASGPAVTTAIHFGLHQASEDAEALHAFALTGGPDGKLRFWDCDRLEGCRVVSGGSPGEKSSYSFSQLGLDTRVLTEKLLGDDDPSAPANAVESSKIASNNPAKRTSSSRTGVKPSRYETIRLSAQRLLDGHLDTITDVALLERPYGMVAKSGNDPNFASRAQSAGAKNDNAGSAGTGSGGGGTTGGQSGGGSGGGSTGSGGGKK</sequence>
<dbReference type="FunFam" id="1.10.510.10:FF:000497">
    <property type="entry name" value="Phosphoinositide 3-kinase regulatory subunit"/>
    <property type="match status" value="1"/>
</dbReference>
<dbReference type="Pfam" id="PF00400">
    <property type="entry name" value="WD40"/>
    <property type="match status" value="1"/>
</dbReference>
<dbReference type="InterPro" id="IPR001680">
    <property type="entry name" value="WD40_rpt"/>
</dbReference>
<dbReference type="PROSITE" id="PS50294">
    <property type="entry name" value="WD_REPEATS_REGION"/>
    <property type="match status" value="1"/>
</dbReference>
<gene>
    <name evidence="12" type="ORF">B0A54_15606</name>
</gene>
<dbReference type="PROSITE" id="PS50082">
    <property type="entry name" value="WD_REPEATS_2"/>
    <property type="match status" value="1"/>
</dbReference>
<organism evidence="12 13">
    <name type="scientific">Friedmanniomyces endolithicus</name>
    <dbReference type="NCBI Taxonomy" id="329885"/>
    <lineage>
        <taxon>Eukaryota</taxon>
        <taxon>Fungi</taxon>
        <taxon>Dikarya</taxon>
        <taxon>Ascomycota</taxon>
        <taxon>Pezizomycotina</taxon>
        <taxon>Dothideomycetes</taxon>
        <taxon>Dothideomycetidae</taxon>
        <taxon>Mycosphaerellales</taxon>
        <taxon>Teratosphaeriaceae</taxon>
        <taxon>Friedmanniomyces</taxon>
    </lineage>
</organism>
<dbReference type="Pfam" id="PF00069">
    <property type="entry name" value="Pkinase"/>
    <property type="match status" value="1"/>
</dbReference>
<dbReference type="Proteomes" id="UP000310066">
    <property type="component" value="Unassembled WGS sequence"/>
</dbReference>
<dbReference type="GO" id="GO:0004674">
    <property type="term" value="F:protein serine/threonine kinase activity"/>
    <property type="evidence" value="ECO:0007669"/>
    <property type="project" value="UniProtKB-KW"/>
</dbReference>
<dbReference type="InterPro" id="IPR011989">
    <property type="entry name" value="ARM-like"/>
</dbReference>
<evidence type="ECO:0000313" key="13">
    <source>
        <dbReference type="Proteomes" id="UP000310066"/>
    </source>
</evidence>
<dbReference type="EMBL" id="NAJP01000090">
    <property type="protein sequence ID" value="TKA32617.1"/>
    <property type="molecule type" value="Genomic_DNA"/>
</dbReference>
<feature type="region of interest" description="Disordered" evidence="10">
    <location>
        <begin position="1465"/>
        <end position="1503"/>
    </location>
</feature>
<keyword evidence="7" id="KW-0418">Kinase</keyword>
<name>A0A4U0UBS1_9PEZI</name>
<feature type="compositionally biased region" description="Polar residues" evidence="10">
    <location>
        <begin position="1539"/>
        <end position="1548"/>
    </location>
</feature>
<dbReference type="SUPFAM" id="SSF56112">
    <property type="entry name" value="Protein kinase-like (PK-like)"/>
    <property type="match status" value="1"/>
</dbReference>
<dbReference type="InterPro" id="IPR045162">
    <property type="entry name" value="Vps15-like"/>
</dbReference>
<dbReference type="InterPro" id="IPR008271">
    <property type="entry name" value="Ser/Thr_kinase_AS"/>
</dbReference>
<feature type="region of interest" description="Disordered" evidence="10">
    <location>
        <begin position="920"/>
        <end position="974"/>
    </location>
</feature>
<evidence type="ECO:0000256" key="9">
    <source>
        <dbReference type="PROSITE-ProRule" id="PRU00221"/>
    </source>
</evidence>
<evidence type="ECO:0000256" key="5">
    <source>
        <dbReference type="ARBA" id="ARBA00022737"/>
    </source>
</evidence>
<dbReference type="EC" id="2.7.11.1" evidence="1"/>
<evidence type="ECO:0000256" key="8">
    <source>
        <dbReference type="ARBA" id="ARBA00022840"/>
    </source>
</evidence>
<keyword evidence="2" id="KW-0723">Serine/threonine-protein kinase</keyword>
<dbReference type="GO" id="GO:0034271">
    <property type="term" value="C:phosphatidylinositol 3-kinase complex, class III, type I"/>
    <property type="evidence" value="ECO:0007669"/>
    <property type="project" value="TreeGrafter"/>
</dbReference>
<dbReference type="InterPro" id="IPR055231">
    <property type="entry name" value="2AA_helical"/>
</dbReference>
<dbReference type="InterPro" id="IPR011009">
    <property type="entry name" value="Kinase-like_dom_sf"/>
</dbReference>
<comment type="caution">
    <text evidence="12">The sequence shown here is derived from an EMBL/GenBank/DDBJ whole genome shotgun (WGS) entry which is preliminary data.</text>
</comment>
<keyword evidence="4" id="KW-0808">Transferase</keyword>
<feature type="region of interest" description="Disordered" evidence="10">
    <location>
        <begin position="1538"/>
        <end position="1590"/>
    </location>
</feature>
<dbReference type="CDD" id="cd13980">
    <property type="entry name" value="STKc_Vps15"/>
    <property type="match status" value="1"/>
</dbReference>
<dbReference type="GO" id="GO:0005524">
    <property type="term" value="F:ATP binding"/>
    <property type="evidence" value="ECO:0007669"/>
    <property type="project" value="UniProtKB-KW"/>
</dbReference>
<dbReference type="GO" id="GO:0006623">
    <property type="term" value="P:protein targeting to vacuole"/>
    <property type="evidence" value="ECO:0007669"/>
    <property type="project" value="TreeGrafter"/>
</dbReference>
<dbReference type="Pfam" id="PF22956">
    <property type="entry name" value="VPS15-like_hel"/>
    <property type="match status" value="1"/>
</dbReference>
<proteinExistence type="predicted"/>
<feature type="repeat" description="WD" evidence="9">
    <location>
        <begin position="1094"/>
        <end position="1126"/>
    </location>
</feature>
<dbReference type="SUPFAM" id="SSF50978">
    <property type="entry name" value="WD40 repeat-like"/>
    <property type="match status" value="1"/>
</dbReference>
<evidence type="ECO:0000256" key="3">
    <source>
        <dbReference type="ARBA" id="ARBA00022574"/>
    </source>
</evidence>
<dbReference type="PROSITE" id="PS50011">
    <property type="entry name" value="PROTEIN_KINASE_DOM"/>
    <property type="match status" value="1"/>
</dbReference>
<dbReference type="PANTHER" id="PTHR17583">
    <property type="entry name" value="PHOSPHOINOSITIDE 3-KINASE REGULATORY SUBUNIT 4"/>
    <property type="match status" value="1"/>
</dbReference>
<dbReference type="PROSITE" id="PS00108">
    <property type="entry name" value="PROTEIN_KINASE_ST"/>
    <property type="match status" value="1"/>
</dbReference>
<dbReference type="GO" id="GO:0016236">
    <property type="term" value="P:macroautophagy"/>
    <property type="evidence" value="ECO:0007669"/>
    <property type="project" value="InterPro"/>
</dbReference>
<feature type="domain" description="Protein kinase" evidence="11">
    <location>
        <begin position="24"/>
        <end position="296"/>
    </location>
</feature>
<dbReference type="OrthoDB" id="242910at2759"/>
<dbReference type="GO" id="GO:0071561">
    <property type="term" value="C:nucleus-vacuole junction"/>
    <property type="evidence" value="ECO:0007669"/>
    <property type="project" value="TreeGrafter"/>
</dbReference>
<dbReference type="InterPro" id="IPR016024">
    <property type="entry name" value="ARM-type_fold"/>
</dbReference>
<keyword evidence="5" id="KW-0677">Repeat</keyword>
<evidence type="ECO:0000256" key="1">
    <source>
        <dbReference type="ARBA" id="ARBA00012513"/>
    </source>
</evidence>
<protein>
    <recommendedName>
        <fullName evidence="1">non-specific serine/threonine protein kinase</fullName>
        <ecNumber evidence="1">2.7.11.1</ecNumber>
    </recommendedName>
</protein>
<evidence type="ECO:0000256" key="6">
    <source>
        <dbReference type="ARBA" id="ARBA00022741"/>
    </source>
</evidence>
<accession>A0A4U0UBS1</accession>
<feature type="compositionally biased region" description="Polar residues" evidence="10">
    <location>
        <begin position="1477"/>
        <end position="1496"/>
    </location>
</feature>
<dbReference type="InterPro" id="IPR000719">
    <property type="entry name" value="Prot_kinase_dom"/>
</dbReference>
<keyword evidence="6" id="KW-0547">Nucleotide-binding</keyword>
<evidence type="ECO:0000256" key="7">
    <source>
        <dbReference type="ARBA" id="ARBA00022777"/>
    </source>
</evidence>
<dbReference type="InterPro" id="IPR036322">
    <property type="entry name" value="WD40_repeat_dom_sf"/>
</dbReference>
<dbReference type="Gene3D" id="1.25.10.10">
    <property type="entry name" value="Leucine-rich Repeat Variant"/>
    <property type="match status" value="1"/>
</dbReference>